<evidence type="ECO:0000256" key="2">
    <source>
        <dbReference type="ARBA" id="ARBA00022771"/>
    </source>
</evidence>
<feature type="domain" description="MYND-type" evidence="5">
    <location>
        <begin position="233"/>
        <end position="276"/>
    </location>
</feature>
<evidence type="ECO:0000256" key="4">
    <source>
        <dbReference type="PROSITE-ProRule" id="PRU00134"/>
    </source>
</evidence>
<dbReference type="PROSITE" id="PS50865">
    <property type="entry name" value="ZF_MYND_2"/>
    <property type="match status" value="1"/>
</dbReference>
<evidence type="ECO:0000256" key="3">
    <source>
        <dbReference type="ARBA" id="ARBA00022833"/>
    </source>
</evidence>
<dbReference type="SUPFAM" id="SSF144232">
    <property type="entry name" value="HIT/MYND zinc finger-like"/>
    <property type="match status" value="1"/>
</dbReference>
<proteinExistence type="predicted"/>
<dbReference type="GO" id="GO:0008270">
    <property type="term" value="F:zinc ion binding"/>
    <property type="evidence" value="ECO:0007669"/>
    <property type="project" value="UniProtKB-KW"/>
</dbReference>
<keyword evidence="7" id="KW-1185">Reference proteome</keyword>
<dbReference type="Gene3D" id="6.10.140.2220">
    <property type="match status" value="1"/>
</dbReference>
<evidence type="ECO:0000259" key="5">
    <source>
        <dbReference type="PROSITE" id="PS50865"/>
    </source>
</evidence>
<dbReference type="EMBL" id="MU150276">
    <property type="protein sequence ID" value="KAF9462071.1"/>
    <property type="molecule type" value="Genomic_DNA"/>
</dbReference>
<keyword evidence="2 4" id="KW-0863">Zinc-finger</keyword>
<dbReference type="InterPro" id="IPR002893">
    <property type="entry name" value="Znf_MYND"/>
</dbReference>
<name>A0A9P5Y5M7_9AGAR</name>
<dbReference type="AlphaFoldDB" id="A0A9P5Y5M7"/>
<keyword evidence="3" id="KW-0862">Zinc</keyword>
<dbReference type="Pfam" id="PF01753">
    <property type="entry name" value="zf-MYND"/>
    <property type="match status" value="1"/>
</dbReference>
<evidence type="ECO:0000313" key="6">
    <source>
        <dbReference type="EMBL" id="KAF9462071.1"/>
    </source>
</evidence>
<gene>
    <name evidence="6" type="ORF">BDZ94DRAFT_1262354</name>
</gene>
<organism evidence="6 7">
    <name type="scientific">Collybia nuda</name>
    <dbReference type="NCBI Taxonomy" id="64659"/>
    <lineage>
        <taxon>Eukaryota</taxon>
        <taxon>Fungi</taxon>
        <taxon>Dikarya</taxon>
        <taxon>Basidiomycota</taxon>
        <taxon>Agaricomycotina</taxon>
        <taxon>Agaricomycetes</taxon>
        <taxon>Agaricomycetidae</taxon>
        <taxon>Agaricales</taxon>
        <taxon>Tricholomatineae</taxon>
        <taxon>Clitocybaceae</taxon>
        <taxon>Collybia</taxon>
    </lineage>
</organism>
<evidence type="ECO:0000256" key="1">
    <source>
        <dbReference type="ARBA" id="ARBA00022723"/>
    </source>
</evidence>
<accession>A0A9P5Y5M7</accession>
<evidence type="ECO:0000313" key="7">
    <source>
        <dbReference type="Proteomes" id="UP000807353"/>
    </source>
</evidence>
<keyword evidence="1" id="KW-0479">Metal-binding</keyword>
<comment type="caution">
    <text evidence="6">The sequence shown here is derived from an EMBL/GenBank/DDBJ whole genome shotgun (WGS) entry which is preliminary data.</text>
</comment>
<sequence length="288" mass="32958">MVVAKRVATSWPTYPGELLPLGVDTFVESMLRWHLILQDNIIFAVCGSFILICRNTLLPSMISHSFAAHLVDACRDIFDYTLAVIITDDAEGVERSKKEQLGDAFHAQIHEINWFLEVMATEDSDWQASFFRDCETKMVQVCCLILFLAEDRRLMQRSGYPMRFPFIIFFSQHLYRSFHMHLPPRPAILVHPHVLKVDETRFPPDPIIRSLQSATMFYIKAARQNTCCSAAGCNNSLQSAGKDFKRCSRCNIVSYCGRECQIQAWRNEAFPHKRVCPTLRYLVAQGGG</sequence>
<protein>
    <recommendedName>
        <fullName evidence="5">MYND-type domain-containing protein</fullName>
    </recommendedName>
</protein>
<dbReference type="Proteomes" id="UP000807353">
    <property type="component" value="Unassembled WGS sequence"/>
</dbReference>
<dbReference type="OrthoDB" id="2998255at2759"/>
<reference evidence="6" key="1">
    <citation type="submission" date="2020-11" db="EMBL/GenBank/DDBJ databases">
        <authorList>
            <consortium name="DOE Joint Genome Institute"/>
            <person name="Ahrendt S."/>
            <person name="Riley R."/>
            <person name="Andreopoulos W."/>
            <person name="Labutti K."/>
            <person name="Pangilinan J."/>
            <person name="Ruiz-Duenas F.J."/>
            <person name="Barrasa J.M."/>
            <person name="Sanchez-Garcia M."/>
            <person name="Camarero S."/>
            <person name="Miyauchi S."/>
            <person name="Serrano A."/>
            <person name="Linde D."/>
            <person name="Babiker R."/>
            <person name="Drula E."/>
            <person name="Ayuso-Fernandez I."/>
            <person name="Pacheco R."/>
            <person name="Padilla G."/>
            <person name="Ferreira P."/>
            <person name="Barriuso J."/>
            <person name="Kellner H."/>
            <person name="Castanera R."/>
            <person name="Alfaro M."/>
            <person name="Ramirez L."/>
            <person name="Pisabarro A.G."/>
            <person name="Kuo A."/>
            <person name="Tritt A."/>
            <person name="Lipzen A."/>
            <person name="He G."/>
            <person name="Yan M."/>
            <person name="Ng V."/>
            <person name="Cullen D."/>
            <person name="Martin F."/>
            <person name="Rosso M.-N."/>
            <person name="Henrissat B."/>
            <person name="Hibbett D."/>
            <person name="Martinez A.T."/>
            <person name="Grigoriev I.V."/>
        </authorList>
    </citation>
    <scope>NUCLEOTIDE SEQUENCE</scope>
    <source>
        <strain evidence="6">CBS 247.69</strain>
    </source>
</reference>